<evidence type="ECO:0000313" key="5">
    <source>
        <dbReference type="EMBL" id="PIS21332.1"/>
    </source>
</evidence>
<keyword evidence="1" id="KW-0328">Glycosyltransferase</keyword>
<dbReference type="CDD" id="cd06533">
    <property type="entry name" value="Glyco_transf_WecG_TagA"/>
    <property type="match status" value="1"/>
</dbReference>
<accession>A0A2H0X8U5</accession>
<dbReference type="Gene3D" id="3.90.550.10">
    <property type="entry name" value="Spore Coat Polysaccharide Biosynthesis Protein SpsA, Chain A"/>
    <property type="match status" value="1"/>
</dbReference>
<dbReference type="PANTHER" id="PTHR34136:SF1">
    <property type="entry name" value="UDP-N-ACETYL-D-MANNOSAMINURONIC ACID TRANSFERASE"/>
    <property type="match status" value="1"/>
</dbReference>
<keyword evidence="3" id="KW-0812">Transmembrane</keyword>
<reference evidence="6" key="1">
    <citation type="submission" date="2017-09" db="EMBL/GenBank/DDBJ databases">
        <title>Depth-based differentiation of microbial function through sediment-hosted aquifers and enrichment of novel symbionts in the deep terrestrial subsurface.</title>
        <authorList>
            <person name="Probst A.J."/>
            <person name="Ladd B."/>
            <person name="Jarett J.K."/>
            <person name="Geller-Mcgrath D.E."/>
            <person name="Sieber C.M.K."/>
            <person name="Emerson J.B."/>
            <person name="Anantharaman K."/>
            <person name="Thomas B.C."/>
            <person name="Malmstrom R."/>
            <person name="Stieglmeier M."/>
            <person name="Klingl A."/>
            <person name="Woyke T."/>
            <person name="Ryan C.M."/>
            <person name="Banfield J.F."/>
        </authorList>
    </citation>
    <scope>NUCLEOTIDE SEQUENCE [LARGE SCALE GENOMIC DNA]</scope>
</reference>
<organism evidence="5 6">
    <name type="scientific">candidate division WWE3 bacterium CG08_land_8_20_14_0_20_41_15</name>
    <dbReference type="NCBI Taxonomy" id="1975086"/>
    <lineage>
        <taxon>Bacteria</taxon>
        <taxon>Katanobacteria</taxon>
    </lineage>
</organism>
<dbReference type="InterPro" id="IPR004629">
    <property type="entry name" value="WecG_TagA_CpsF"/>
</dbReference>
<dbReference type="Pfam" id="PF03808">
    <property type="entry name" value="Glyco_tran_WecG"/>
    <property type="match status" value="1"/>
</dbReference>
<dbReference type="InterPro" id="IPR001173">
    <property type="entry name" value="Glyco_trans_2-like"/>
</dbReference>
<keyword evidence="3" id="KW-1133">Transmembrane helix</keyword>
<dbReference type="CDD" id="cd00761">
    <property type="entry name" value="Glyco_tranf_GTA_type"/>
    <property type="match status" value="1"/>
</dbReference>
<feature type="transmembrane region" description="Helical" evidence="3">
    <location>
        <begin position="315"/>
        <end position="335"/>
    </location>
</feature>
<dbReference type="InterPro" id="IPR029044">
    <property type="entry name" value="Nucleotide-diphossugar_trans"/>
</dbReference>
<feature type="domain" description="Glycosyltransferase 2-like" evidence="4">
    <location>
        <begin position="7"/>
        <end position="128"/>
    </location>
</feature>
<evidence type="ECO:0000256" key="1">
    <source>
        <dbReference type="ARBA" id="ARBA00022676"/>
    </source>
</evidence>
<name>A0A2H0X8U5_UNCKA</name>
<feature type="transmembrane region" description="Helical" evidence="3">
    <location>
        <begin position="262"/>
        <end position="285"/>
    </location>
</feature>
<dbReference type="AlphaFoldDB" id="A0A2H0X8U5"/>
<evidence type="ECO:0000256" key="2">
    <source>
        <dbReference type="ARBA" id="ARBA00022679"/>
    </source>
</evidence>
<protein>
    <recommendedName>
        <fullName evidence="4">Glycosyltransferase 2-like domain-containing protein</fullName>
    </recommendedName>
</protein>
<dbReference type="Proteomes" id="UP000231098">
    <property type="component" value="Unassembled WGS sequence"/>
</dbReference>
<dbReference type="GO" id="GO:0016758">
    <property type="term" value="F:hexosyltransferase activity"/>
    <property type="evidence" value="ECO:0007669"/>
    <property type="project" value="TreeGrafter"/>
</dbReference>
<keyword evidence="3" id="KW-0472">Membrane</keyword>
<dbReference type="Pfam" id="PF00535">
    <property type="entry name" value="Glycos_transf_2"/>
    <property type="match status" value="1"/>
</dbReference>
<evidence type="ECO:0000256" key="3">
    <source>
        <dbReference type="SAM" id="Phobius"/>
    </source>
</evidence>
<dbReference type="EMBL" id="PEYV01000056">
    <property type="protein sequence ID" value="PIS21332.1"/>
    <property type="molecule type" value="Genomic_DNA"/>
</dbReference>
<keyword evidence="2" id="KW-0808">Transferase</keyword>
<proteinExistence type="predicted"/>
<sequence>MKILVRIPSRRRKEMLVECLNSLRRQTMLPDEVMVVENDEKSQYKKIVKTFKDLKVRLVLEKRIGKSMARNRGIKEARGEILAFLDDDCEPGSRWLESISRSLIKGEADVVLGESLEKKQSLLTEAYVFQYNRFFLAERINFTTGEVWYGDALNSRNFSVRKEYLTKNNIWFDHRYDRFGFVEDTDFGEQLKRSGARMFYEKKAVVVHKDEEFLWPLLKKKFRNGQAMALMNKKGIYHDLQSKRKKWLAFEKSRDFLKGKNVVEILYLILVLNLIVLFYRVGFYFESILDINLERVRDRLIVGLPKAIFRLLKKYSGVPLLLFYINAHTLGLVKLSKKFKRAYYRGDAYYADGWGGIRILRKLGASELEKRETAPDFFDNFCKMAVKQQTRIFFLGWREKVVAKKIKYLKWKFSKLKIVGWHNGYFKEDKKIIGKINQLKPEILIVGMGADGWGVSKQEIWSWEHRRELKVKIIWCTGALMDNYPRKKESGFNNRSEWWWRLKMHPIKFGPRYLLDALMTEVSMIRVGLIQKMRRW</sequence>
<evidence type="ECO:0000313" key="6">
    <source>
        <dbReference type="Proteomes" id="UP000231098"/>
    </source>
</evidence>
<dbReference type="SUPFAM" id="SSF53448">
    <property type="entry name" value="Nucleotide-diphospho-sugar transferases"/>
    <property type="match status" value="1"/>
</dbReference>
<dbReference type="PANTHER" id="PTHR34136">
    <property type="match status" value="1"/>
</dbReference>
<comment type="caution">
    <text evidence="5">The sequence shown here is derived from an EMBL/GenBank/DDBJ whole genome shotgun (WGS) entry which is preliminary data.</text>
</comment>
<gene>
    <name evidence="5" type="ORF">COT51_03320</name>
</gene>
<evidence type="ECO:0000259" key="4">
    <source>
        <dbReference type="Pfam" id="PF00535"/>
    </source>
</evidence>